<sequence>MGVARLGPGSTFSRKCFVEDDATVSLFRRSLAEGVGTAMLMIAVVGSGLHVGSSALSSAMAISGSLIGLILAFGAVSGGHFNPTITLMQWLSGRRRLDCTVWYIVSQIAGGLAGVLVAATIFDALPGRPGFDFPAVSSLASEGAASFGLMTVVFCCSRSTNKFVGPFAVGLWLLAAILSTPTGSIANPAVAIGLLASPASASVVAITLFVVVQIIGGGLAALAVSTIYPDGG</sequence>
<keyword evidence="6 8" id="KW-0472">Membrane</keyword>
<evidence type="ECO:0000256" key="8">
    <source>
        <dbReference type="SAM" id="Phobius"/>
    </source>
</evidence>
<feature type="transmembrane region" description="Helical" evidence="8">
    <location>
        <begin position="35"/>
        <end position="53"/>
    </location>
</feature>
<feature type="transmembrane region" description="Helical" evidence="8">
    <location>
        <begin position="163"/>
        <end position="183"/>
    </location>
</feature>
<evidence type="ECO:0000256" key="5">
    <source>
        <dbReference type="ARBA" id="ARBA00022989"/>
    </source>
</evidence>
<dbReference type="InterPro" id="IPR023271">
    <property type="entry name" value="Aquaporin-like"/>
</dbReference>
<evidence type="ECO:0000256" key="4">
    <source>
        <dbReference type="ARBA" id="ARBA00022737"/>
    </source>
</evidence>
<dbReference type="RefSeq" id="WP_105006192.1">
    <property type="nucleotide sequence ID" value="NZ_CP025012.1"/>
</dbReference>
<dbReference type="PRINTS" id="PR00783">
    <property type="entry name" value="MINTRINSICP"/>
</dbReference>
<dbReference type="AlphaFoldDB" id="A0A2K9Z340"/>
<keyword evidence="2 7" id="KW-0813">Transport</keyword>
<dbReference type="GO" id="GO:0016020">
    <property type="term" value="C:membrane"/>
    <property type="evidence" value="ECO:0007669"/>
    <property type="project" value="InterPro"/>
</dbReference>
<dbReference type="InterPro" id="IPR000425">
    <property type="entry name" value="MIP"/>
</dbReference>
<dbReference type="Pfam" id="PF00230">
    <property type="entry name" value="MIP"/>
    <property type="match status" value="1"/>
</dbReference>
<dbReference type="InterPro" id="IPR034294">
    <property type="entry name" value="Aquaporin_transptr"/>
</dbReference>
<evidence type="ECO:0000313" key="10">
    <source>
        <dbReference type="Proteomes" id="UP000238523"/>
    </source>
</evidence>
<reference evidence="9 10" key="1">
    <citation type="submission" date="2017-11" db="EMBL/GenBank/DDBJ databases">
        <title>Complete genome of Rhizobium leguminosarum Norway, an ineffective micro-symbiont.</title>
        <authorList>
            <person name="Hoffrichter A."/>
            <person name="Liang J."/>
            <person name="Brachmann A."/>
            <person name="Marin M."/>
        </authorList>
    </citation>
    <scope>NUCLEOTIDE SEQUENCE [LARGE SCALE GENOMIC DNA]</scope>
    <source>
        <strain evidence="9 10">Norway</strain>
    </source>
</reference>
<keyword evidence="5 8" id="KW-1133">Transmembrane helix</keyword>
<dbReference type="PANTHER" id="PTHR45665:SF9">
    <property type="entry name" value="AQUAPORIN-8"/>
    <property type="match status" value="1"/>
</dbReference>
<evidence type="ECO:0000256" key="3">
    <source>
        <dbReference type="ARBA" id="ARBA00022692"/>
    </source>
</evidence>
<keyword evidence="4" id="KW-0677">Repeat</keyword>
<dbReference type="Gene3D" id="1.20.1080.10">
    <property type="entry name" value="Glycerol uptake facilitator protein"/>
    <property type="match status" value="1"/>
</dbReference>
<dbReference type="SUPFAM" id="SSF81338">
    <property type="entry name" value="Aquaporin-like"/>
    <property type="match status" value="1"/>
</dbReference>
<comment type="subcellular location">
    <subcellularLocation>
        <location evidence="1">Endomembrane system</location>
        <topology evidence="1">Multi-pass membrane protein</topology>
    </subcellularLocation>
</comment>
<protein>
    <submittedName>
        <fullName evidence="9">Major intrinsic protein</fullName>
    </submittedName>
</protein>
<keyword evidence="3 7" id="KW-0812">Transmembrane</keyword>
<dbReference type="GO" id="GO:0019755">
    <property type="term" value="P:one-carbon compound transport"/>
    <property type="evidence" value="ECO:0007669"/>
    <property type="project" value="UniProtKB-ARBA"/>
</dbReference>
<evidence type="ECO:0000256" key="6">
    <source>
        <dbReference type="ARBA" id="ARBA00023136"/>
    </source>
</evidence>
<evidence type="ECO:0000256" key="7">
    <source>
        <dbReference type="RuleBase" id="RU000477"/>
    </source>
</evidence>
<feature type="transmembrane region" description="Helical" evidence="8">
    <location>
        <begin position="203"/>
        <end position="228"/>
    </location>
</feature>
<feature type="transmembrane region" description="Helical" evidence="8">
    <location>
        <begin position="59"/>
        <end position="81"/>
    </location>
</feature>
<dbReference type="GO" id="GO:0015250">
    <property type="term" value="F:water channel activity"/>
    <property type="evidence" value="ECO:0007669"/>
    <property type="project" value="TreeGrafter"/>
</dbReference>
<dbReference type="GO" id="GO:0012505">
    <property type="term" value="C:endomembrane system"/>
    <property type="evidence" value="ECO:0007669"/>
    <property type="project" value="UniProtKB-SubCell"/>
</dbReference>
<dbReference type="PANTHER" id="PTHR45665">
    <property type="entry name" value="AQUAPORIN-8"/>
    <property type="match status" value="1"/>
</dbReference>
<evidence type="ECO:0000256" key="2">
    <source>
        <dbReference type="ARBA" id="ARBA00022448"/>
    </source>
</evidence>
<evidence type="ECO:0000256" key="1">
    <source>
        <dbReference type="ARBA" id="ARBA00004127"/>
    </source>
</evidence>
<gene>
    <name evidence="9" type="ORF">CUJ84_Chr002295</name>
</gene>
<proteinExistence type="inferred from homology"/>
<accession>A0A2K9Z340</accession>
<dbReference type="EMBL" id="CP025012">
    <property type="protein sequence ID" value="AUW42655.1"/>
    <property type="molecule type" value="Genomic_DNA"/>
</dbReference>
<dbReference type="GO" id="GO:0005737">
    <property type="term" value="C:cytoplasm"/>
    <property type="evidence" value="ECO:0007669"/>
    <property type="project" value="UniProtKB-ARBA"/>
</dbReference>
<comment type="similarity">
    <text evidence="7">Belongs to the MIP/aquaporin (TC 1.A.8) family.</text>
</comment>
<evidence type="ECO:0000313" key="9">
    <source>
        <dbReference type="EMBL" id="AUW42655.1"/>
    </source>
</evidence>
<organism evidence="9 10">
    <name type="scientific">Rhizobium leguminosarum</name>
    <dbReference type="NCBI Taxonomy" id="384"/>
    <lineage>
        <taxon>Bacteria</taxon>
        <taxon>Pseudomonadati</taxon>
        <taxon>Pseudomonadota</taxon>
        <taxon>Alphaproteobacteria</taxon>
        <taxon>Hyphomicrobiales</taxon>
        <taxon>Rhizobiaceae</taxon>
        <taxon>Rhizobium/Agrobacterium group</taxon>
        <taxon>Rhizobium</taxon>
    </lineage>
</organism>
<name>A0A2K9Z340_RHILE</name>
<feature type="transmembrane region" description="Helical" evidence="8">
    <location>
        <begin position="101"/>
        <end position="122"/>
    </location>
</feature>
<feature type="transmembrane region" description="Helical" evidence="8">
    <location>
        <begin position="134"/>
        <end position="156"/>
    </location>
</feature>
<dbReference type="Proteomes" id="UP000238523">
    <property type="component" value="Chromosome"/>
</dbReference>